<keyword evidence="1" id="KW-0812">Transmembrane</keyword>
<gene>
    <name evidence="2" type="ORF">WMSIL1_LOCUS2139</name>
</gene>
<dbReference type="AlphaFoldDB" id="A0A564Y295"/>
<dbReference type="Proteomes" id="UP000321570">
    <property type="component" value="Unassembled WGS sequence"/>
</dbReference>
<keyword evidence="1" id="KW-0472">Membrane</keyword>
<accession>A0A564Y295</accession>
<evidence type="ECO:0000256" key="1">
    <source>
        <dbReference type="SAM" id="Phobius"/>
    </source>
</evidence>
<organism evidence="2 3">
    <name type="scientific">Hymenolepis diminuta</name>
    <name type="common">Rat tapeworm</name>
    <dbReference type="NCBI Taxonomy" id="6216"/>
    <lineage>
        <taxon>Eukaryota</taxon>
        <taxon>Metazoa</taxon>
        <taxon>Spiralia</taxon>
        <taxon>Lophotrochozoa</taxon>
        <taxon>Platyhelminthes</taxon>
        <taxon>Cestoda</taxon>
        <taxon>Eucestoda</taxon>
        <taxon>Cyclophyllidea</taxon>
        <taxon>Hymenolepididae</taxon>
        <taxon>Hymenolepis</taxon>
    </lineage>
</organism>
<feature type="transmembrane region" description="Helical" evidence="1">
    <location>
        <begin position="7"/>
        <end position="28"/>
    </location>
</feature>
<sequence>MPFLLDHLLHVTLIMVLCIIHFMSAVSIPKPIITCFNPPNTMRTHRVMPQEIYEESPFA</sequence>
<protein>
    <submittedName>
        <fullName evidence="2">Uncharacterized protein</fullName>
    </submittedName>
</protein>
<keyword evidence="3" id="KW-1185">Reference proteome</keyword>
<reference evidence="2 3" key="1">
    <citation type="submission" date="2019-07" db="EMBL/GenBank/DDBJ databases">
        <authorList>
            <person name="Jastrzebski P J."/>
            <person name="Paukszto L."/>
            <person name="Jastrzebski P J."/>
        </authorList>
    </citation>
    <scope>NUCLEOTIDE SEQUENCE [LARGE SCALE GENOMIC DNA]</scope>
    <source>
        <strain evidence="2 3">WMS-il1</strain>
    </source>
</reference>
<dbReference type="EMBL" id="CABIJS010000055">
    <property type="protein sequence ID" value="VUZ41350.1"/>
    <property type="molecule type" value="Genomic_DNA"/>
</dbReference>
<evidence type="ECO:0000313" key="2">
    <source>
        <dbReference type="EMBL" id="VUZ41350.1"/>
    </source>
</evidence>
<proteinExistence type="predicted"/>
<evidence type="ECO:0000313" key="3">
    <source>
        <dbReference type="Proteomes" id="UP000321570"/>
    </source>
</evidence>
<name>A0A564Y295_HYMDI</name>
<keyword evidence="1" id="KW-1133">Transmembrane helix</keyword>